<dbReference type="Proteomes" id="UP000237682">
    <property type="component" value="Unassembled WGS sequence"/>
</dbReference>
<dbReference type="RefSeq" id="WP_105864037.1">
    <property type="nucleotide sequence ID" value="NZ_PUEJ01000008.1"/>
</dbReference>
<evidence type="ECO:0000313" key="3">
    <source>
        <dbReference type="Proteomes" id="UP000237682"/>
    </source>
</evidence>
<organism evidence="2 3">
    <name type="scientific">Labrys okinawensis</name>
    <dbReference type="NCBI Taxonomy" id="346911"/>
    <lineage>
        <taxon>Bacteria</taxon>
        <taxon>Pseudomonadati</taxon>
        <taxon>Pseudomonadota</taxon>
        <taxon>Alphaproteobacteria</taxon>
        <taxon>Hyphomicrobiales</taxon>
        <taxon>Xanthobacteraceae</taxon>
        <taxon>Labrys</taxon>
    </lineage>
</organism>
<keyword evidence="1" id="KW-0472">Membrane</keyword>
<proteinExistence type="predicted"/>
<reference evidence="2 3" key="1">
    <citation type="submission" date="2018-02" db="EMBL/GenBank/DDBJ databases">
        <title>Whole genome sequencing of endophytic bacterium.</title>
        <authorList>
            <person name="Eedara R."/>
            <person name="Podile A.R."/>
        </authorList>
    </citation>
    <scope>NUCLEOTIDE SEQUENCE [LARGE SCALE GENOMIC DNA]</scope>
    <source>
        <strain evidence="2 3">RP1T</strain>
    </source>
</reference>
<feature type="transmembrane region" description="Helical" evidence="1">
    <location>
        <begin position="16"/>
        <end position="34"/>
    </location>
</feature>
<dbReference type="OrthoDB" id="9904907at2"/>
<comment type="caution">
    <text evidence="2">The sequence shown here is derived from an EMBL/GenBank/DDBJ whole genome shotgun (WGS) entry which is preliminary data.</text>
</comment>
<keyword evidence="1" id="KW-0812">Transmembrane</keyword>
<keyword evidence="3" id="KW-1185">Reference proteome</keyword>
<accession>A0A2S9Q7Z9</accession>
<gene>
    <name evidence="2" type="ORF">C5L14_21040</name>
</gene>
<name>A0A2S9Q7Z9_9HYPH</name>
<sequence length="89" mass="10032">MIAAALALFRLIPPHLLLRALAIVAALMALWLFIQDREQAATQRAAANIERANHVAKERFVEAREAVDRCYSAGGDWDRFERVCKRGAR</sequence>
<evidence type="ECO:0000313" key="2">
    <source>
        <dbReference type="EMBL" id="PRH85477.1"/>
    </source>
</evidence>
<dbReference type="EMBL" id="PUEJ01000008">
    <property type="protein sequence ID" value="PRH85477.1"/>
    <property type="molecule type" value="Genomic_DNA"/>
</dbReference>
<protein>
    <submittedName>
        <fullName evidence="2">Uncharacterized protein</fullName>
    </submittedName>
</protein>
<dbReference type="AlphaFoldDB" id="A0A2S9Q7Z9"/>
<evidence type="ECO:0000256" key="1">
    <source>
        <dbReference type="SAM" id="Phobius"/>
    </source>
</evidence>
<keyword evidence="1" id="KW-1133">Transmembrane helix</keyword>